<keyword evidence="2" id="KW-0963">Cytoplasm</keyword>
<feature type="repeat" description="TPR" evidence="6">
    <location>
        <begin position="236"/>
        <end position="269"/>
    </location>
</feature>
<dbReference type="SUPFAM" id="SSF48452">
    <property type="entry name" value="TPR-like"/>
    <property type="match status" value="3"/>
</dbReference>
<organism evidence="8 9">
    <name type="scientific">Romboutsia weinsteinii</name>
    <dbReference type="NCBI Taxonomy" id="2020949"/>
    <lineage>
        <taxon>Bacteria</taxon>
        <taxon>Bacillati</taxon>
        <taxon>Bacillota</taxon>
        <taxon>Clostridia</taxon>
        <taxon>Peptostreptococcales</taxon>
        <taxon>Peptostreptococcaceae</taxon>
        <taxon>Romboutsia</taxon>
    </lineage>
</organism>
<dbReference type="GO" id="GO:0005737">
    <property type="term" value="C:cytoplasm"/>
    <property type="evidence" value="ECO:0007669"/>
    <property type="project" value="UniProtKB-SubCell"/>
</dbReference>
<dbReference type="Proteomes" id="UP000215694">
    <property type="component" value="Unassembled WGS sequence"/>
</dbReference>
<evidence type="ECO:0000256" key="3">
    <source>
        <dbReference type="ARBA" id="ARBA00022737"/>
    </source>
</evidence>
<evidence type="ECO:0000256" key="2">
    <source>
        <dbReference type="ARBA" id="ARBA00022490"/>
    </source>
</evidence>
<dbReference type="SUPFAM" id="SSF47413">
    <property type="entry name" value="lambda repressor-like DNA-binding domains"/>
    <property type="match status" value="1"/>
</dbReference>
<dbReference type="OrthoDB" id="2986817at2"/>
<dbReference type="InterPro" id="IPR001387">
    <property type="entry name" value="Cro/C1-type_HTH"/>
</dbReference>
<evidence type="ECO:0000313" key="8">
    <source>
        <dbReference type="EMBL" id="RDY25286.1"/>
    </source>
</evidence>
<dbReference type="Gene3D" id="1.25.40.10">
    <property type="entry name" value="Tetratricopeptide repeat domain"/>
    <property type="match status" value="4"/>
</dbReference>
<evidence type="ECO:0000313" key="9">
    <source>
        <dbReference type="Proteomes" id="UP000215694"/>
    </source>
</evidence>
<dbReference type="Pfam" id="PF13181">
    <property type="entry name" value="TPR_8"/>
    <property type="match status" value="1"/>
</dbReference>
<comment type="caution">
    <text evidence="8">The sequence shown here is derived from an EMBL/GenBank/DDBJ whole genome shotgun (WGS) entry which is preliminary data.</text>
</comment>
<accession>A0A371IXT9</accession>
<dbReference type="CDD" id="cd00093">
    <property type="entry name" value="HTH_XRE"/>
    <property type="match status" value="1"/>
</dbReference>
<dbReference type="InterPro" id="IPR051476">
    <property type="entry name" value="Bac_ResReg_Asp_Phosphatase"/>
</dbReference>
<dbReference type="SMART" id="SM00028">
    <property type="entry name" value="TPR"/>
    <property type="match status" value="7"/>
</dbReference>
<dbReference type="Pfam" id="PF14938">
    <property type="entry name" value="SNAP"/>
    <property type="match status" value="1"/>
</dbReference>
<comment type="similarity">
    <text evidence="5">Belongs to the Rap family.</text>
</comment>
<dbReference type="SMART" id="SM00530">
    <property type="entry name" value="HTH_XRE"/>
    <property type="match status" value="1"/>
</dbReference>
<dbReference type="EMBL" id="NOJY02000089">
    <property type="protein sequence ID" value="RDY25286.1"/>
    <property type="molecule type" value="Genomic_DNA"/>
</dbReference>
<evidence type="ECO:0000256" key="1">
    <source>
        <dbReference type="ARBA" id="ARBA00004496"/>
    </source>
</evidence>
<comment type="subcellular location">
    <subcellularLocation>
        <location evidence="1">Cytoplasm</location>
    </subcellularLocation>
</comment>
<dbReference type="InterPro" id="IPR019734">
    <property type="entry name" value="TPR_rpt"/>
</dbReference>
<dbReference type="Pfam" id="PF13424">
    <property type="entry name" value="TPR_12"/>
    <property type="match status" value="1"/>
</dbReference>
<keyword evidence="9" id="KW-1185">Reference proteome</keyword>
<keyword evidence="3" id="KW-0677">Repeat</keyword>
<dbReference type="Pfam" id="PF12844">
    <property type="entry name" value="HTH_19"/>
    <property type="match status" value="1"/>
</dbReference>
<reference evidence="8 9" key="1">
    <citation type="journal article" date="2017" name="Genome Announc.">
        <title>Draft Genome Sequence of Romboutsia weinsteinii sp. nov. Strain CCRI-19649(T) Isolated from Surface Water.</title>
        <authorList>
            <person name="Maheux A.F."/>
            <person name="Boudreau D.K."/>
            <person name="Berube E."/>
            <person name="Boissinot M."/>
            <person name="Cantin P."/>
            <person name="Raymond F."/>
            <person name="Corbeil J."/>
            <person name="Omar R.F."/>
            <person name="Bergeron M.G."/>
        </authorList>
    </citation>
    <scope>NUCLEOTIDE SEQUENCE [LARGE SCALE GENOMIC DNA]</scope>
    <source>
        <strain evidence="8 9">CCRI-19649</strain>
    </source>
</reference>
<feature type="repeat" description="TPR" evidence="6">
    <location>
        <begin position="276"/>
        <end position="309"/>
    </location>
</feature>
<feature type="domain" description="HTH cro/C1-type" evidence="7">
    <location>
        <begin position="10"/>
        <end position="63"/>
    </location>
</feature>
<dbReference type="RefSeq" id="WP_094366904.1">
    <property type="nucleotide sequence ID" value="NZ_NOJY02000089.1"/>
</dbReference>
<gene>
    <name evidence="8" type="ORF">CHL78_019010</name>
</gene>
<protein>
    <submittedName>
        <fullName evidence="8">Helix-turn-helix domain-containing protein</fullName>
    </submittedName>
</protein>
<proteinExistence type="inferred from homology"/>
<dbReference type="PROSITE" id="PS50943">
    <property type="entry name" value="HTH_CROC1"/>
    <property type="match status" value="1"/>
</dbReference>
<dbReference type="PANTHER" id="PTHR46630:SF1">
    <property type="entry name" value="TETRATRICOPEPTIDE REPEAT PROTEIN 29"/>
    <property type="match status" value="1"/>
</dbReference>
<dbReference type="PANTHER" id="PTHR46630">
    <property type="entry name" value="TETRATRICOPEPTIDE REPEAT PROTEIN 29"/>
    <property type="match status" value="1"/>
</dbReference>
<keyword evidence="4 6" id="KW-0802">TPR repeat</keyword>
<name>A0A371IXT9_9FIRM</name>
<evidence type="ECO:0000256" key="5">
    <source>
        <dbReference type="ARBA" id="ARBA00038253"/>
    </source>
</evidence>
<evidence type="ECO:0000256" key="4">
    <source>
        <dbReference type="ARBA" id="ARBA00022803"/>
    </source>
</evidence>
<dbReference type="PROSITE" id="PS50005">
    <property type="entry name" value="TPR"/>
    <property type="match status" value="2"/>
</dbReference>
<dbReference type="InterPro" id="IPR011990">
    <property type="entry name" value="TPR-like_helical_dom_sf"/>
</dbReference>
<dbReference type="Gene3D" id="1.10.260.40">
    <property type="entry name" value="lambda repressor-like DNA-binding domains"/>
    <property type="match status" value="1"/>
</dbReference>
<dbReference type="InterPro" id="IPR010982">
    <property type="entry name" value="Lambda_DNA-bd_dom_sf"/>
</dbReference>
<evidence type="ECO:0000259" key="7">
    <source>
        <dbReference type="PROSITE" id="PS50943"/>
    </source>
</evidence>
<dbReference type="AlphaFoldDB" id="A0A371IXT9"/>
<dbReference type="GO" id="GO:0003677">
    <property type="term" value="F:DNA binding"/>
    <property type="evidence" value="ECO:0007669"/>
    <property type="project" value="InterPro"/>
</dbReference>
<evidence type="ECO:0000256" key="6">
    <source>
        <dbReference type="PROSITE-ProRule" id="PRU00339"/>
    </source>
</evidence>
<sequence>MDILSLGEKIKKLRKEKNMTLKELAGDRITAAQISHIERDKSHTSYELLEYLSGKLDVSIDYLLETKEMQSRKITDNLILQSEVYIKCNELENAQRQIAEVIEICKKYDLTDNYGKCNFLLATINLKNGNYSEAVSDFEKALYFFIKDNDTDNIFKCYLNIGNIYMKDGFYKGAISRFDFAEDVLDKSKNEGVESYKDLYSKMAYCYIKLDKSEKSLEYIQKVDSLDKKNSSMEEVEMISLKANNFLNMGKYEESKEYFKKALDILEKEDNKTGMASVYLTISEIYKKLGNRDKALEYSYKVYDIKKDSEDDYMMTGLFKIIEVYVENEEYEMAKKYCKIALASSIKGKNKLNEYRALRFYSDMYRKQNENNLAIEYLNKCINIISEVGNNKILANIYIDLGELYSTISKDKELEYYQKGVCMYRNLEII</sequence>